<dbReference type="Pfam" id="PF01073">
    <property type="entry name" value="3Beta_HSD"/>
    <property type="match status" value="1"/>
</dbReference>
<dbReference type="AlphaFoldDB" id="A0A7T6ARX0"/>
<feature type="domain" description="3-beta hydroxysteroid dehydrogenase/isomerase" evidence="3">
    <location>
        <begin position="5"/>
        <end position="252"/>
    </location>
</feature>
<dbReference type="Proteomes" id="UP000596092">
    <property type="component" value="Chromosome"/>
</dbReference>
<evidence type="ECO:0000256" key="1">
    <source>
        <dbReference type="ARBA" id="ARBA00009219"/>
    </source>
</evidence>
<keyword evidence="2" id="KW-0560">Oxidoreductase</keyword>
<proteinExistence type="inferred from homology"/>
<evidence type="ECO:0000256" key="2">
    <source>
        <dbReference type="ARBA" id="ARBA00023002"/>
    </source>
</evidence>
<evidence type="ECO:0000313" key="5">
    <source>
        <dbReference type="Proteomes" id="UP000596092"/>
    </source>
</evidence>
<reference evidence="4 5" key="1">
    <citation type="submission" date="2020-05" db="EMBL/GenBank/DDBJ databases">
        <title>Complete genome of Desulfobulbus oligotrophicus.</title>
        <authorList>
            <person name="Podar M."/>
        </authorList>
    </citation>
    <scope>NUCLEOTIDE SEQUENCE [LARGE SCALE GENOMIC DNA]</scope>
    <source>
        <strain evidence="4 5">Prop6</strain>
    </source>
</reference>
<dbReference type="InterPro" id="IPR050177">
    <property type="entry name" value="Lipid_A_modif_metabolic_enz"/>
</dbReference>
<dbReference type="GO" id="GO:0016616">
    <property type="term" value="F:oxidoreductase activity, acting on the CH-OH group of donors, NAD or NADP as acceptor"/>
    <property type="evidence" value="ECO:0007669"/>
    <property type="project" value="InterPro"/>
</dbReference>
<accession>A0A7T6ARX0</accession>
<keyword evidence="5" id="KW-1185">Reference proteome</keyword>
<gene>
    <name evidence="4" type="ORF">HP555_05665</name>
</gene>
<dbReference type="InterPro" id="IPR036291">
    <property type="entry name" value="NAD(P)-bd_dom_sf"/>
</dbReference>
<evidence type="ECO:0000259" key="3">
    <source>
        <dbReference type="Pfam" id="PF01073"/>
    </source>
</evidence>
<dbReference type="EMBL" id="CP054140">
    <property type="protein sequence ID" value="QQG66963.1"/>
    <property type="molecule type" value="Genomic_DNA"/>
</dbReference>
<dbReference type="InterPro" id="IPR002225">
    <property type="entry name" value="3Beta_OHSteriod_DH/Estase"/>
</dbReference>
<comment type="similarity">
    <text evidence="1">Belongs to the 3-beta-HSD family.</text>
</comment>
<name>A0A7T6ARX0_9BACT</name>
<evidence type="ECO:0000313" key="4">
    <source>
        <dbReference type="EMBL" id="QQG66963.1"/>
    </source>
</evidence>
<dbReference type="Gene3D" id="3.40.50.720">
    <property type="entry name" value="NAD(P)-binding Rossmann-like Domain"/>
    <property type="match status" value="1"/>
</dbReference>
<dbReference type="PANTHER" id="PTHR43245:SF51">
    <property type="entry name" value="SHORT CHAIN DEHYDROGENASE_REDUCTASE FAMILY 42E, MEMBER 2"/>
    <property type="match status" value="1"/>
</dbReference>
<sequence length="330" mass="36421">MRRAVVTGGGGFIGKALVHALTMRGVEVRVVGRSRYPDLDKKDIVCLQGDIRDQDFLEQAFAGADTVFHVAAKAGIWGERREYFSINLEGTANVLEACRQNQVSRLVYTSTPSVVFAQNDLQGVDESAPYATRPLCHYAASKILAEQAVLRANGPEMQTIALRPHLVWGPGDHHLIPRLLARGREQALKIIGTGENRVDITYIDNAVHAHLLAADNLCTSKTGAGQAFFIGQESPVHLWAWINELFSRLDVPVVRKRVPLAVAVAAGAVLEGIFSALGKSDEPRMTRFLAYQLAQSHWFSHQRAEKILGYQPLVSTQTGMHNLVEWLRAR</sequence>
<organism evidence="4 5">
    <name type="scientific">Desulfobulbus oligotrophicus</name>
    <dbReference type="NCBI Taxonomy" id="1909699"/>
    <lineage>
        <taxon>Bacteria</taxon>
        <taxon>Pseudomonadati</taxon>
        <taxon>Thermodesulfobacteriota</taxon>
        <taxon>Desulfobulbia</taxon>
        <taxon>Desulfobulbales</taxon>
        <taxon>Desulfobulbaceae</taxon>
        <taxon>Desulfobulbus</taxon>
    </lineage>
</organism>
<dbReference type="SUPFAM" id="SSF51735">
    <property type="entry name" value="NAD(P)-binding Rossmann-fold domains"/>
    <property type="match status" value="1"/>
</dbReference>
<dbReference type="PANTHER" id="PTHR43245">
    <property type="entry name" value="BIFUNCTIONAL POLYMYXIN RESISTANCE PROTEIN ARNA"/>
    <property type="match status" value="1"/>
</dbReference>
<dbReference type="GO" id="GO:0006694">
    <property type="term" value="P:steroid biosynthetic process"/>
    <property type="evidence" value="ECO:0007669"/>
    <property type="project" value="InterPro"/>
</dbReference>
<dbReference type="KEGG" id="dog:HP555_05665"/>
<protein>
    <submittedName>
        <fullName evidence="4">NAD-dependent epimerase/dehydratase family protein</fullName>
    </submittedName>
</protein>